<comment type="cofactor">
    <cofactor evidence="1">
        <name>FAD</name>
        <dbReference type="ChEBI" id="CHEBI:57692"/>
    </cofactor>
</comment>
<evidence type="ECO:0000256" key="19">
    <source>
        <dbReference type="PIRSR" id="PIRSR601287-1"/>
    </source>
</evidence>
<feature type="binding site" description="type 1 copper site" evidence="19">
    <location>
        <position position="114"/>
    </location>
    <ligand>
        <name>Cu cation</name>
        <dbReference type="ChEBI" id="CHEBI:23378"/>
        <label>1</label>
    </ligand>
</feature>
<evidence type="ECO:0000256" key="5">
    <source>
        <dbReference type="ARBA" id="ARBA00011233"/>
    </source>
</evidence>
<evidence type="ECO:0000256" key="7">
    <source>
        <dbReference type="ARBA" id="ARBA00017290"/>
    </source>
</evidence>
<evidence type="ECO:0000256" key="12">
    <source>
        <dbReference type="ARBA" id="ARBA00022764"/>
    </source>
</evidence>
<comment type="catalytic activity">
    <reaction evidence="18 21">
        <text>nitric oxide + Fe(III)-[cytochrome c] + H2O = Fe(II)-[cytochrome c] + nitrite + 2 H(+)</text>
        <dbReference type="Rhea" id="RHEA:15233"/>
        <dbReference type="Rhea" id="RHEA-COMP:10350"/>
        <dbReference type="Rhea" id="RHEA-COMP:14399"/>
        <dbReference type="ChEBI" id="CHEBI:15377"/>
        <dbReference type="ChEBI" id="CHEBI:15378"/>
        <dbReference type="ChEBI" id="CHEBI:16301"/>
        <dbReference type="ChEBI" id="CHEBI:16480"/>
        <dbReference type="ChEBI" id="CHEBI:29033"/>
        <dbReference type="ChEBI" id="CHEBI:29034"/>
        <dbReference type="EC" id="1.7.2.1"/>
    </reaction>
</comment>
<keyword evidence="8 20" id="KW-0349">Heme</keyword>
<dbReference type="GO" id="GO:0009055">
    <property type="term" value="F:electron transfer activity"/>
    <property type="evidence" value="ECO:0007669"/>
    <property type="project" value="InterPro"/>
</dbReference>
<dbReference type="InterPro" id="IPR001287">
    <property type="entry name" value="NO2-reductase_Cu"/>
</dbReference>
<sequence>MKAFRPTLLAAMMTALMMGAPAWAADLADKLDRVKVDLVAPPLVHAHTQKASAEPKVVEFTMVIEEKKIVIDDKGTTLQAMTFNGSMPGPTMVVHEGDYVEITLVNPASNAMPHNVDFHAATGALGGAKLTDVAPGEQATMRFKADRSGVFVYHCAPEGMVPWHVVSGMSGTIMVLPRDGLKDPEGNELKYDRVYSIGEFDLYIPKDENGQYKDYASLADSYSDTVEAMRKLIPTHVVFNGKVGALTGEGAMKANVGETVLMIHSQANRDTRPHLIGGHGDWVWETGKFANEPEKNLETWFIRGGSAGAALYTFKQPGVYAYVNHNLIEAFELGAAGHFVVEGKWDDDLMKQIKATGPITKETAAMLEERATQLAGTRPALTPAVDKVAAAPAVKTTERAKHAAAKPAARKVASTHPDGEKLYKTSCVACHSTGVANAPKLGDKTAWAPMVEKGLDSVLAVAIQGKGAMPPRGATSADDATLRAAVQYMMSSVQ</sequence>
<feature type="binding site" description="type 1 copper site" evidence="19">
    <location>
        <position position="155"/>
    </location>
    <ligand>
        <name>Cu cation</name>
        <dbReference type="ChEBI" id="CHEBI:23378"/>
        <label>1</label>
    </ligand>
</feature>
<feature type="binding site" description="type 1 copper site" evidence="19">
    <location>
        <position position="154"/>
    </location>
    <ligand>
        <name>Cu cation</name>
        <dbReference type="ChEBI" id="CHEBI:23378"/>
        <label>1</label>
    </ligand>
</feature>
<comment type="subcellular location">
    <subcellularLocation>
        <location evidence="2">Periplasm</location>
    </subcellularLocation>
</comment>
<gene>
    <name evidence="24" type="primary">nirK</name>
    <name evidence="24" type="ORF">H0A62_01540</name>
</gene>
<dbReference type="PANTHER" id="PTHR40942:SF4">
    <property type="entry name" value="CYTOCHROME C5"/>
    <property type="match status" value="1"/>
</dbReference>
<dbReference type="CDD" id="cd11020">
    <property type="entry name" value="CuRO_1_CuNIR"/>
    <property type="match status" value="1"/>
</dbReference>
<evidence type="ECO:0000256" key="20">
    <source>
        <dbReference type="PROSITE-ProRule" id="PRU00433"/>
    </source>
</evidence>
<evidence type="ECO:0000256" key="13">
    <source>
        <dbReference type="ARBA" id="ARBA00022827"/>
    </source>
</evidence>
<comment type="similarity">
    <text evidence="4 21">Belongs to the multicopper oxidase family.</text>
</comment>
<comment type="pathway">
    <text evidence="3">Nitrogen metabolism; nitrate reduction (denitrification); dinitrogen from nitrate: step 2/4.</text>
</comment>
<dbReference type="CDD" id="cd04208">
    <property type="entry name" value="CuRO_2_CuNIR"/>
    <property type="match status" value="1"/>
</dbReference>
<keyword evidence="10 19" id="KW-0479">Metal-binding</keyword>
<comment type="cofactor">
    <cofactor evidence="21">
        <name>Cu(+)</name>
        <dbReference type="ChEBI" id="CHEBI:49552"/>
    </cofactor>
    <text evidence="21">Binds 1 Cu(+) ion.</text>
</comment>
<dbReference type="InterPro" id="IPR036909">
    <property type="entry name" value="Cyt_c-like_dom_sf"/>
</dbReference>
<evidence type="ECO:0000256" key="16">
    <source>
        <dbReference type="ARBA" id="ARBA00023008"/>
    </source>
</evidence>
<dbReference type="InterPro" id="IPR009056">
    <property type="entry name" value="Cyt_c-like_dom"/>
</dbReference>
<feature type="signal peptide" evidence="21">
    <location>
        <begin position="1"/>
        <end position="24"/>
    </location>
</feature>
<dbReference type="Pfam" id="PF00394">
    <property type="entry name" value="Cu-oxidase"/>
    <property type="match status" value="1"/>
</dbReference>
<dbReference type="InterPro" id="IPR001117">
    <property type="entry name" value="Cu-oxidase_2nd"/>
</dbReference>
<evidence type="ECO:0000259" key="23">
    <source>
        <dbReference type="PROSITE" id="PS51007"/>
    </source>
</evidence>
<keyword evidence="17" id="KW-0534">Nitrate assimilation</keyword>
<feature type="binding site" description="type 1 copper site" evidence="19">
    <location>
        <position position="169"/>
    </location>
    <ligand>
        <name>Cu cation</name>
        <dbReference type="ChEBI" id="CHEBI:23378"/>
        <label>1</label>
    </ligand>
</feature>
<dbReference type="GO" id="GO:0042597">
    <property type="term" value="C:periplasmic space"/>
    <property type="evidence" value="ECO:0007669"/>
    <property type="project" value="UniProtKB-SubCell"/>
</dbReference>
<evidence type="ECO:0000313" key="24">
    <source>
        <dbReference type="EMBL" id="NYT84274.1"/>
    </source>
</evidence>
<dbReference type="Gene3D" id="2.60.40.420">
    <property type="entry name" value="Cupredoxins - blue copper proteins"/>
    <property type="match status" value="2"/>
</dbReference>
<feature type="binding site" description="type 1 copper site" evidence="19">
    <location>
        <position position="119"/>
    </location>
    <ligand>
        <name>Cu cation</name>
        <dbReference type="ChEBI" id="CHEBI:23378"/>
        <label>1</label>
    </ligand>
</feature>
<organism evidence="24 25">
    <name type="scientific">Pollutimonas harenae</name>
    <dbReference type="NCBI Taxonomy" id="657015"/>
    <lineage>
        <taxon>Bacteria</taxon>
        <taxon>Pseudomonadati</taxon>
        <taxon>Pseudomonadota</taxon>
        <taxon>Betaproteobacteria</taxon>
        <taxon>Burkholderiales</taxon>
        <taxon>Alcaligenaceae</taxon>
        <taxon>Pollutimonas</taxon>
    </lineage>
</organism>
<dbReference type="Proteomes" id="UP000554144">
    <property type="component" value="Unassembled WGS sequence"/>
</dbReference>
<name>A0A853H288_9BURK</name>
<evidence type="ECO:0000256" key="22">
    <source>
        <dbReference type="SAM" id="MobiDB-lite"/>
    </source>
</evidence>
<evidence type="ECO:0000256" key="10">
    <source>
        <dbReference type="ARBA" id="ARBA00022723"/>
    </source>
</evidence>
<keyword evidence="9" id="KW-0285">Flavoprotein</keyword>
<keyword evidence="13" id="KW-0274">FAD</keyword>
<evidence type="ECO:0000313" key="25">
    <source>
        <dbReference type="Proteomes" id="UP000554144"/>
    </source>
</evidence>
<evidence type="ECO:0000256" key="17">
    <source>
        <dbReference type="ARBA" id="ARBA00023063"/>
    </source>
</evidence>
<dbReference type="AlphaFoldDB" id="A0A853H288"/>
<evidence type="ECO:0000256" key="4">
    <source>
        <dbReference type="ARBA" id="ARBA00010609"/>
    </source>
</evidence>
<keyword evidence="14 21" id="KW-0560">Oxidoreductase</keyword>
<evidence type="ECO:0000256" key="14">
    <source>
        <dbReference type="ARBA" id="ARBA00023002"/>
    </source>
</evidence>
<dbReference type="PROSITE" id="PS51007">
    <property type="entry name" value="CYTC"/>
    <property type="match status" value="1"/>
</dbReference>
<protein>
    <recommendedName>
        <fullName evidence="7 21">Copper-containing nitrite reductase</fullName>
        <ecNumber evidence="6 21">1.7.2.1</ecNumber>
    </recommendedName>
</protein>
<dbReference type="EMBL" id="JACCEV010000001">
    <property type="protein sequence ID" value="NYT84274.1"/>
    <property type="molecule type" value="Genomic_DNA"/>
</dbReference>
<dbReference type="SUPFAM" id="SSF49503">
    <property type="entry name" value="Cupredoxins"/>
    <property type="match status" value="2"/>
</dbReference>
<dbReference type="Gene3D" id="1.10.760.10">
    <property type="entry name" value="Cytochrome c-like domain"/>
    <property type="match status" value="1"/>
</dbReference>
<feature type="binding site" description="type 1 copper site" evidence="19">
    <location>
        <position position="164"/>
    </location>
    <ligand>
        <name>Cu cation</name>
        <dbReference type="ChEBI" id="CHEBI:23378"/>
        <label>1</label>
    </ligand>
</feature>
<evidence type="ECO:0000256" key="1">
    <source>
        <dbReference type="ARBA" id="ARBA00001974"/>
    </source>
</evidence>
<evidence type="ECO:0000256" key="11">
    <source>
        <dbReference type="ARBA" id="ARBA00022737"/>
    </source>
</evidence>
<dbReference type="PRINTS" id="PR00695">
    <property type="entry name" value="CUNO2RDTASE"/>
</dbReference>
<dbReference type="GO" id="GO:0005507">
    <property type="term" value="F:copper ion binding"/>
    <property type="evidence" value="ECO:0007669"/>
    <property type="project" value="InterPro"/>
</dbReference>
<feature type="binding site" description="type 1 copper site" evidence="19">
    <location>
        <position position="325"/>
    </location>
    <ligand>
        <name>Cu cation</name>
        <dbReference type="ChEBI" id="CHEBI:23378"/>
        <label>1</label>
    </ligand>
</feature>
<dbReference type="Pfam" id="PF13442">
    <property type="entry name" value="Cytochrome_CBB3"/>
    <property type="match status" value="1"/>
</dbReference>
<feature type="region of interest" description="Disordered" evidence="22">
    <location>
        <begin position="396"/>
        <end position="416"/>
    </location>
</feature>
<evidence type="ECO:0000256" key="2">
    <source>
        <dbReference type="ARBA" id="ARBA00004418"/>
    </source>
</evidence>
<comment type="cofactor">
    <cofactor evidence="21">
        <name>Cu(2+)</name>
        <dbReference type="ChEBI" id="CHEBI:29036"/>
    </cofactor>
    <text evidence="21">Binds 1 Cu(+) ion.</text>
</comment>
<evidence type="ECO:0000256" key="8">
    <source>
        <dbReference type="ARBA" id="ARBA00022617"/>
    </source>
</evidence>
<proteinExistence type="inferred from homology"/>
<dbReference type="EC" id="1.7.2.1" evidence="6 21"/>
<keyword evidence="21" id="KW-0732">Signal</keyword>
<comment type="subunit">
    <text evidence="5 21">Homotrimer.</text>
</comment>
<evidence type="ECO:0000256" key="15">
    <source>
        <dbReference type="ARBA" id="ARBA00023004"/>
    </source>
</evidence>
<dbReference type="RefSeq" id="WP_167667259.1">
    <property type="nucleotide sequence ID" value="NZ_JACCEV010000001.1"/>
</dbReference>
<reference evidence="24 25" key="1">
    <citation type="submission" date="2020-07" db="EMBL/GenBank/DDBJ databases">
        <title>Taxonomic revisions and descriptions of new bacterial species based on genomic comparisons in the high-G+C-content subgroup of the family Alcaligenaceae.</title>
        <authorList>
            <person name="Szabo A."/>
            <person name="Felfoldi T."/>
        </authorList>
    </citation>
    <scope>NUCLEOTIDE SEQUENCE [LARGE SCALE GENOMIC DNA]</scope>
    <source>
        <strain evidence="24 25">DSM 25667</strain>
    </source>
</reference>
<evidence type="ECO:0000256" key="18">
    <source>
        <dbReference type="ARBA" id="ARBA00049340"/>
    </source>
</evidence>
<evidence type="ECO:0000256" key="6">
    <source>
        <dbReference type="ARBA" id="ARBA00011882"/>
    </source>
</evidence>
<keyword evidence="16 19" id="KW-0186">Copper</keyword>
<dbReference type="InterPro" id="IPR011707">
    <property type="entry name" value="Cu-oxidase-like_N"/>
</dbReference>
<feature type="chain" id="PRO_5033102116" description="Copper-containing nitrite reductase" evidence="21">
    <location>
        <begin position="25"/>
        <end position="494"/>
    </location>
</feature>
<dbReference type="GO" id="GO:0050421">
    <property type="term" value="F:nitrite reductase (NO-forming) activity"/>
    <property type="evidence" value="ECO:0007669"/>
    <property type="project" value="UniProtKB-EC"/>
</dbReference>
<dbReference type="UniPathway" id="UPA00652">
    <property type="reaction ID" value="UER00707"/>
</dbReference>
<feature type="domain" description="Cytochrome c" evidence="23">
    <location>
        <begin position="414"/>
        <end position="493"/>
    </location>
</feature>
<dbReference type="Pfam" id="PF07732">
    <property type="entry name" value="Cu-oxidase_3"/>
    <property type="match status" value="1"/>
</dbReference>
<keyword evidence="11" id="KW-0677">Repeat</keyword>
<evidence type="ECO:0000256" key="21">
    <source>
        <dbReference type="RuleBase" id="RU365025"/>
    </source>
</evidence>
<dbReference type="PANTHER" id="PTHR40942">
    <property type="match status" value="1"/>
</dbReference>
<dbReference type="GO" id="GO:0042128">
    <property type="term" value="P:nitrate assimilation"/>
    <property type="evidence" value="ECO:0007669"/>
    <property type="project" value="UniProtKB-KW"/>
</dbReference>
<dbReference type="InterPro" id="IPR008972">
    <property type="entry name" value="Cupredoxin"/>
</dbReference>
<keyword evidence="12" id="KW-0574">Periplasm</keyword>
<keyword evidence="15 20" id="KW-0408">Iron</keyword>
<dbReference type="NCBIfam" id="TIGR02376">
    <property type="entry name" value="Cu_nitrite_red"/>
    <property type="match status" value="1"/>
</dbReference>
<dbReference type="SUPFAM" id="SSF46626">
    <property type="entry name" value="Cytochrome c"/>
    <property type="match status" value="1"/>
</dbReference>
<evidence type="ECO:0000256" key="9">
    <source>
        <dbReference type="ARBA" id="ARBA00022630"/>
    </source>
</evidence>
<evidence type="ECO:0000256" key="3">
    <source>
        <dbReference type="ARBA" id="ARBA00005127"/>
    </source>
</evidence>
<dbReference type="GO" id="GO:0019333">
    <property type="term" value="P:denitrification pathway"/>
    <property type="evidence" value="ECO:0007669"/>
    <property type="project" value="UniProtKB-UniPathway"/>
</dbReference>
<comment type="caution">
    <text evidence="24">The sequence shown here is derived from an EMBL/GenBank/DDBJ whole genome shotgun (WGS) entry which is preliminary data.</text>
</comment>
<keyword evidence="25" id="KW-1185">Reference proteome</keyword>
<accession>A0A853H288</accession>
<dbReference type="GO" id="GO:0020037">
    <property type="term" value="F:heme binding"/>
    <property type="evidence" value="ECO:0007669"/>
    <property type="project" value="InterPro"/>
</dbReference>